<organism evidence="2 3">
    <name type="scientific">Paractinoplanes abujensis</name>
    <dbReference type="NCBI Taxonomy" id="882441"/>
    <lineage>
        <taxon>Bacteria</taxon>
        <taxon>Bacillati</taxon>
        <taxon>Actinomycetota</taxon>
        <taxon>Actinomycetes</taxon>
        <taxon>Micromonosporales</taxon>
        <taxon>Micromonosporaceae</taxon>
        <taxon>Paractinoplanes</taxon>
    </lineage>
</organism>
<sequence>MGGRGGKGRSSKPPGPGAPPPVPPPEVAEPDTETEQVAAPADRIRSTVFELLGSAEGWVALSDIRDALSDLSRQEVDAALRELFRDPNVTLVPETNQKVLTQEQRDAAIRIGNQDNHAINIRKPIDSGARERIVSGGVTAASDADLAMAQRDTATPGALYDEIRAEVRRRRDTP</sequence>
<evidence type="ECO:0000256" key="1">
    <source>
        <dbReference type="SAM" id="MobiDB-lite"/>
    </source>
</evidence>
<keyword evidence="3" id="KW-1185">Reference proteome</keyword>
<feature type="compositionally biased region" description="Pro residues" evidence="1">
    <location>
        <begin position="13"/>
        <end position="27"/>
    </location>
</feature>
<proteinExistence type="predicted"/>
<evidence type="ECO:0000313" key="2">
    <source>
        <dbReference type="EMBL" id="MBB4695397.1"/>
    </source>
</evidence>
<accession>A0A7W7CVF7</accession>
<feature type="region of interest" description="Disordered" evidence="1">
    <location>
        <begin position="1"/>
        <end position="41"/>
    </location>
</feature>
<evidence type="ECO:0000313" key="3">
    <source>
        <dbReference type="Proteomes" id="UP000542742"/>
    </source>
</evidence>
<reference evidence="2 3" key="1">
    <citation type="submission" date="2020-08" db="EMBL/GenBank/DDBJ databases">
        <title>Sequencing the genomes of 1000 actinobacteria strains.</title>
        <authorList>
            <person name="Klenk H.-P."/>
        </authorList>
    </citation>
    <scope>NUCLEOTIDE SEQUENCE [LARGE SCALE GENOMIC DNA]</scope>
    <source>
        <strain evidence="2 3">DSM 45518</strain>
    </source>
</reference>
<dbReference type="AlphaFoldDB" id="A0A7W7CVF7"/>
<gene>
    <name evidence="2" type="ORF">BKA14_005545</name>
</gene>
<protein>
    <submittedName>
        <fullName evidence="2">Uncharacterized protein</fullName>
    </submittedName>
</protein>
<feature type="compositionally biased region" description="Basic residues" evidence="1">
    <location>
        <begin position="1"/>
        <end position="10"/>
    </location>
</feature>
<name>A0A7W7CVF7_9ACTN</name>
<dbReference type="Proteomes" id="UP000542742">
    <property type="component" value="Unassembled WGS sequence"/>
</dbReference>
<dbReference type="RefSeq" id="WP_184953747.1">
    <property type="nucleotide sequence ID" value="NZ_BOMC01000091.1"/>
</dbReference>
<dbReference type="EMBL" id="JACHMF010000001">
    <property type="protein sequence ID" value="MBB4695397.1"/>
    <property type="molecule type" value="Genomic_DNA"/>
</dbReference>
<comment type="caution">
    <text evidence="2">The sequence shown here is derived from an EMBL/GenBank/DDBJ whole genome shotgun (WGS) entry which is preliminary data.</text>
</comment>